<dbReference type="Pfam" id="PF20255">
    <property type="entry name" value="DUF6606"/>
    <property type="match status" value="1"/>
</dbReference>
<evidence type="ECO:0000256" key="3">
    <source>
        <dbReference type="ARBA" id="ARBA00022670"/>
    </source>
</evidence>
<evidence type="ECO:0000259" key="9">
    <source>
        <dbReference type="Pfam" id="PF12359"/>
    </source>
</evidence>
<dbReference type="Proteomes" id="UP000663891">
    <property type="component" value="Unassembled WGS sequence"/>
</dbReference>
<accession>A0A815C2T0</accession>
<reference evidence="11" key="1">
    <citation type="submission" date="2021-02" db="EMBL/GenBank/DDBJ databases">
        <authorList>
            <person name="Nowell W R."/>
        </authorList>
    </citation>
    <scope>NUCLEOTIDE SEQUENCE</scope>
</reference>
<dbReference type="EMBL" id="CAJNON010000473">
    <property type="protein sequence ID" value="CAF1279710.1"/>
    <property type="molecule type" value="Genomic_DNA"/>
</dbReference>
<protein>
    <recommendedName>
        <fullName evidence="2">ubiquitinyl hydrolase 1</fullName>
        <ecNumber evidence="2">3.4.19.12</ecNumber>
    </recommendedName>
</protein>
<feature type="coiled-coil region" evidence="7">
    <location>
        <begin position="2659"/>
        <end position="2687"/>
    </location>
</feature>
<evidence type="ECO:0000313" key="13">
    <source>
        <dbReference type="Proteomes" id="UP000663891"/>
    </source>
</evidence>
<evidence type="ECO:0000259" key="8">
    <source>
        <dbReference type="Pfam" id="PF12340"/>
    </source>
</evidence>
<dbReference type="GO" id="GO:0006508">
    <property type="term" value="P:proteolysis"/>
    <property type="evidence" value="ECO:0007669"/>
    <property type="project" value="UniProtKB-KW"/>
</dbReference>
<feature type="domain" description="DUF3645" evidence="9">
    <location>
        <begin position="2184"/>
        <end position="2212"/>
    </location>
</feature>
<dbReference type="InterPro" id="IPR051346">
    <property type="entry name" value="OTU_Deubiquitinase"/>
</dbReference>
<dbReference type="InterPro" id="IPR022099">
    <property type="entry name" value="DUF3638"/>
</dbReference>
<organism evidence="11 13">
    <name type="scientific">Adineta steineri</name>
    <dbReference type="NCBI Taxonomy" id="433720"/>
    <lineage>
        <taxon>Eukaryota</taxon>
        <taxon>Metazoa</taxon>
        <taxon>Spiralia</taxon>
        <taxon>Gnathifera</taxon>
        <taxon>Rotifera</taxon>
        <taxon>Eurotatoria</taxon>
        <taxon>Bdelloidea</taxon>
        <taxon>Adinetida</taxon>
        <taxon>Adinetidae</taxon>
        <taxon>Adineta</taxon>
    </lineage>
</organism>
<sequence>MNNTIEYPKAYKASRQVNEIRDVPESHYVCQWWIQHFDKIEVKDNPNSFIQFKKKHRDQIRWNSGLLPFRRSGLWMTIKVVLHTILIKRLGHVGTIVYKLLITDFLTHIICTRQISTDLLVHCVRKIVRRLDKIEDLLTKIKTNDIDTWIQLTKQNIALKVNKIMPKPDWQKITRLNKRKQKEFFDINFNPKDLEIYEHSCLKFKIYLKEQSSNTTSKSFLDMNNHTDNSNVNQIDYIPSIEVLTKQFNYTINVALTRVEIWIESHLEEWINRPITSQSENNRYDVLLHMFEEYQNAALNHYWSGGSSSDPIGYSRFILASLMIIRSMHQNLCKDPRFERLKSHSIVIPDLIDLFEYLTLPTRDDMIKAYNLYIDFSEFSRKIYPDLLADIKSVDAFGIHYARQSPPMNDSIQAIRIQAEQEKQEKIKEIEDAKQSYIQLINSINGLSCECVSKGLSVTKCKKCKIEQQAEKIQVKIFECPIPAVHENALAVIFELQMPIEIRCYRDVLWQFISRPRPVRGSNMCEWLNISPHASKLGPHFTGPRAYKVKLISSTSAITQTHYSHPPSIASASVQDFLFENSLQIAISPIESIQPSDERRILTPQLNHSDYKQLQFTLDTTQFVQNQVIAQLSNCPLRLKPTQFVEFGSFRSGHRLQWWNLLPIFEIESLPIADESIVILITHSILQYGPLITDQNLILNSWCTESHQQLLEDHFVDELISRLNHHLNDCELNWQNELVLVIITMITMRILTICNPAKEDKTADLARKCRKIGEKWVDLISATIQTVSPSNFDEVNKLRLKLVNIGLACLLTFSTHLDRIRYLLSSNEHVVSLLKAATTIHDNILLNRNPSDRSTFMRNIMRFSERVLVILQPTIAEHLQKTAFQSLNDFAAIYWSVIRTNGNMNGQWKKRYIDTYDGWYDCQYDSRLISIDCIQGTFLVDGMTIDFLPSQITSNKLFIRVFASHIFEVQQAELPYTYITKHSYHDGRVLYEFYFNNQSNHLIIKERHIQTNHVFQLIPHHYFEKELPDTFVSNYSHWWNTGNQQLQFRSIHFQNTEFLDNTPYVLNINTGHITTTETGNAQVLVNQVSAFFRKLFAKYFVRLDDKPYVYMMSDHSSQSQTIIHIHLSRLGIAFRYSSATKLITSREYSDMRVNVDQWLGTLTGLTSGLLLSPLPVNNQRLDNYPYRKLIVSFGEVQSSMTAVNTHQIVTIRRTSVTTDLLRHYFVFILNDRLNILQSTDSPAGWLYLSLLHAKTSNPSPDEYTKMTGMERAFQLLNSAGCSSDQPFDALSLNILAQIASISPNVNYYPQYLQCMVKIEWNSNGLPYSMQHFGYYLIAKKLISASQQLNFMYPSLASNYSPEIFRENLYNETLLKKLYWDYRDSYNPIARLSADMEADIQRLLHTTPYQPHVQHYSSVTTNRTIQLVNGLYRDGDVNLIKYSLNNWLPLSQWLTTRYALRNIWVGLLKLTDRLKQERIENIVGDIGRFEILLDFFYYNSDKLGIKPFYLQMLQTALKIPAISLTSVEFPLFKNYQNIGDTSVVFGSNNFRSNLTSRQERGIIAGMRNCLEKDVQFIDHHGRLISRDVSNINRLLRQWGSNKKLRSFLIDVQSRICAVSIEPFKIKVPFYAQKFEYEQMKDRHQICVKSNSKAIDRTLLKNAKQTFHQFSSDHFNKTTIPFQSAKNSKAFPQNIFPSNNDRNNSLSELTNYFKKQLSESWEKLVNDEQIEKKDPSAEEISTRLNSLKQELTQSWNELIKSITSSHERLFESGLVSRITPTTLISLFQQKGTTFDLTNNQRTLLGGILVNWTLEQQLERVLYFIAHKRQDDFKEEILNMPHSNWVPSEHIPWLILELEMNITIREIQIKVARHMMQLTTDTNDKAIKNIVMQMNMGEGKTSVILPMLALSLSSFNSSLVRIIVLKSLFPTNYQSLRYKLGGLLNRRIFPFVCRRDLNFSDAQIQQISNRFRQGLENCDVVLTSPEDILSFDLLTIDKCYREDFTAGRSMLILQRWLKAYTRDVLDESDEILHVKYQLIYTVGSQQQVDGGSKRWIAIQSVLDLVKKHATQIANDFSNDVCYKSPERTSAFPQFRLQSHVPFPELCKRIANAWFDQQNFCQTDKTLIISFVLEIDSSIDCLINRFSKDDIQLFLIIRGLLSSEVLLIALKKRYRVNYGLNPNLSFNRLIAVPFRAKDVAADRTEFGHPDIALVLTHLTYYYSGLNDSQLTQCFDRLNEKETDPASIYDEWISREDINDIPASIKHWKGVNMKDYQQRTHYLFPTLRYNILVVNYFLNYFVFPREAKQFPHKLVATAWDLSSSSRSKSITGFSGTNDTQLLLPIHIRQYDLPELQKTDAIVVNNLLQPENESYRPLPINVTSMEILELIILSEKDINVILDVGALFVDGTNRDIAMKWLNLSDKTKIDYVVYFDSDSIVVCDRQSHLSHPFVTSSASERLDRCVFYLDEIHTRGTDFKFPKEFRAIVTLGNGLTKDRFVQACMRMRKLGNGHSLAFWSSYEVHQQITTLKTNFSIRIEEESNMNNSNVIDILRWVYENTVHATWDGLHHWALQSSSFQRKIAAFQSINWNNFEQLFLDKMMTELARECLESEIIELTSMYGAGKALRTVKDIHIDRYRQSKFCLSSEIKDLVLKRLIEYGGTKQRLSQLLDEEQQRELEQELEEERQLKRLPPAEACSPILHQEIKRLSNTEDTMMDLTQFPNIFRPLAYAFIDTTFHLNCQSDSWSSNLWITTEFQRVITTKGESLDSFLRTPRWLLVYRNQQYIFVNALEANWLIGRLRSNKSPTTTLRLLLPRIKRIQSILVNTSTLTVPPLINFPNEATAVNIPFDYLVQLFIFNGTLFFDNVTEQTEYCQFLRLCPKPRTEKEEKAFEKRWIDSDGFISDPRYYHHLQIAQARFKSNPLAFIKQIIDNRNNSHVPLSSHVGSIIFKSLKLI</sequence>
<dbReference type="GO" id="GO:0004843">
    <property type="term" value="F:cysteine-type deubiquitinase activity"/>
    <property type="evidence" value="ECO:0007669"/>
    <property type="project" value="UniProtKB-EC"/>
</dbReference>
<keyword evidence="5" id="KW-0378">Hydrolase</keyword>
<keyword evidence="4" id="KW-0833">Ubl conjugation pathway</keyword>
<proteinExistence type="predicted"/>
<dbReference type="Pfam" id="PF12340">
    <property type="entry name" value="DUF3638"/>
    <property type="match status" value="1"/>
</dbReference>
<gene>
    <name evidence="12" type="ORF">OKA104_LOCUS7281</name>
    <name evidence="11" type="ORF">VCS650_LOCUS29894</name>
</gene>
<evidence type="ECO:0000313" key="11">
    <source>
        <dbReference type="EMBL" id="CAF1279710.1"/>
    </source>
</evidence>
<evidence type="ECO:0000256" key="7">
    <source>
        <dbReference type="SAM" id="Coils"/>
    </source>
</evidence>
<dbReference type="Pfam" id="PF12359">
    <property type="entry name" value="DUF3645"/>
    <property type="match status" value="1"/>
</dbReference>
<feature type="domain" description="DUF3638" evidence="8">
    <location>
        <begin position="1839"/>
        <end position="2069"/>
    </location>
</feature>
<dbReference type="EMBL" id="CAJOAY010000278">
    <property type="protein sequence ID" value="CAF3614221.1"/>
    <property type="molecule type" value="Genomic_DNA"/>
</dbReference>
<name>A0A815C2T0_9BILA</name>
<evidence type="ECO:0000256" key="1">
    <source>
        <dbReference type="ARBA" id="ARBA00000707"/>
    </source>
</evidence>
<dbReference type="Proteomes" id="UP000663881">
    <property type="component" value="Unassembled WGS sequence"/>
</dbReference>
<dbReference type="PANTHER" id="PTHR13367">
    <property type="entry name" value="UBIQUITIN THIOESTERASE"/>
    <property type="match status" value="1"/>
</dbReference>
<dbReference type="SUPFAM" id="SSF52540">
    <property type="entry name" value="P-loop containing nucleoside triphosphate hydrolases"/>
    <property type="match status" value="1"/>
</dbReference>
<dbReference type="InterPro" id="IPR046541">
    <property type="entry name" value="DUF6606"/>
</dbReference>
<evidence type="ECO:0000259" key="10">
    <source>
        <dbReference type="Pfam" id="PF20255"/>
    </source>
</evidence>
<dbReference type="InterPro" id="IPR022105">
    <property type="entry name" value="DUF3645"/>
</dbReference>
<dbReference type="InterPro" id="IPR027417">
    <property type="entry name" value="P-loop_NTPase"/>
</dbReference>
<evidence type="ECO:0000256" key="5">
    <source>
        <dbReference type="ARBA" id="ARBA00022801"/>
    </source>
</evidence>
<dbReference type="EC" id="3.4.19.12" evidence="2"/>
<evidence type="ECO:0000256" key="2">
    <source>
        <dbReference type="ARBA" id="ARBA00012759"/>
    </source>
</evidence>
<keyword evidence="6" id="KW-0788">Thiol protease</keyword>
<evidence type="ECO:0000256" key="4">
    <source>
        <dbReference type="ARBA" id="ARBA00022786"/>
    </source>
</evidence>
<dbReference type="PANTHER" id="PTHR13367:SF33">
    <property type="entry name" value="P-LOOP CONTAINING NUCLEOSIDE TRIPHOSPHATE HYDROLASE PROTEIN"/>
    <property type="match status" value="1"/>
</dbReference>
<evidence type="ECO:0000256" key="6">
    <source>
        <dbReference type="ARBA" id="ARBA00022807"/>
    </source>
</evidence>
<evidence type="ECO:0000313" key="12">
    <source>
        <dbReference type="EMBL" id="CAF3614221.1"/>
    </source>
</evidence>
<comment type="caution">
    <text evidence="11">The sequence shown here is derived from an EMBL/GenBank/DDBJ whole genome shotgun (WGS) entry which is preliminary data.</text>
</comment>
<keyword evidence="7" id="KW-0175">Coiled coil</keyword>
<dbReference type="OrthoDB" id="9991011at2759"/>
<keyword evidence="3" id="KW-0645">Protease</keyword>
<comment type="catalytic activity">
    <reaction evidence="1">
        <text>Thiol-dependent hydrolysis of ester, thioester, amide, peptide and isopeptide bonds formed by the C-terminal Gly of ubiquitin (a 76-residue protein attached to proteins as an intracellular targeting signal).</text>
        <dbReference type="EC" id="3.4.19.12"/>
    </reaction>
</comment>
<feature type="domain" description="DUF6606" evidence="10">
    <location>
        <begin position="8"/>
        <end position="109"/>
    </location>
</feature>